<name>A0A154WH73_9PROT</name>
<comment type="subcellular location">
    <subcellularLocation>
        <location evidence="1">Cell membrane</location>
    </subcellularLocation>
</comment>
<dbReference type="InterPro" id="IPR029044">
    <property type="entry name" value="Nucleotide-diphossugar_trans"/>
</dbReference>
<feature type="domain" description="Glycosyltransferase 2-like" evidence="6">
    <location>
        <begin position="7"/>
        <end position="98"/>
    </location>
</feature>
<dbReference type="PANTHER" id="PTHR43646:SF2">
    <property type="entry name" value="GLYCOSYLTRANSFERASE 2-LIKE DOMAIN-CONTAINING PROTEIN"/>
    <property type="match status" value="1"/>
</dbReference>
<evidence type="ECO:0000256" key="4">
    <source>
        <dbReference type="ARBA" id="ARBA00022679"/>
    </source>
</evidence>
<evidence type="ECO:0000256" key="1">
    <source>
        <dbReference type="ARBA" id="ARBA00004236"/>
    </source>
</evidence>
<evidence type="ECO:0000256" key="2">
    <source>
        <dbReference type="ARBA" id="ARBA00022475"/>
    </source>
</evidence>
<accession>A0A154WH73</accession>
<evidence type="ECO:0000313" key="7">
    <source>
        <dbReference type="EMBL" id="KZD12860.1"/>
    </source>
</evidence>
<dbReference type="PANTHER" id="PTHR43646">
    <property type="entry name" value="GLYCOSYLTRANSFERASE"/>
    <property type="match status" value="1"/>
</dbReference>
<comment type="caution">
    <text evidence="7">The sequence shown here is derived from an EMBL/GenBank/DDBJ whole genome shotgun (WGS) entry which is preliminary data.</text>
</comment>
<keyword evidence="8" id="KW-1185">Reference proteome</keyword>
<dbReference type="RefSeq" id="WP_067551106.1">
    <property type="nucleotide sequence ID" value="NZ_LPXN01000001.1"/>
</dbReference>
<evidence type="ECO:0000313" key="8">
    <source>
        <dbReference type="Proteomes" id="UP000076400"/>
    </source>
</evidence>
<dbReference type="Proteomes" id="UP000076400">
    <property type="component" value="Unassembled WGS sequence"/>
</dbReference>
<dbReference type="AlphaFoldDB" id="A0A154WH73"/>
<keyword evidence="4" id="KW-0808">Transferase</keyword>
<dbReference type="OrthoDB" id="5291101at2"/>
<keyword evidence="2" id="KW-1003">Cell membrane</keyword>
<dbReference type="STRING" id="580166.AUP43_00535"/>
<proteinExistence type="predicted"/>
<dbReference type="NCBIfam" id="TIGR04283">
    <property type="entry name" value="glyco_like_mftF"/>
    <property type="match status" value="1"/>
</dbReference>
<dbReference type="SUPFAM" id="SSF53448">
    <property type="entry name" value="Nucleotide-diphospho-sugar transferases"/>
    <property type="match status" value="1"/>
</dbReference>
<protein>
    <recommendedName>
        <fullName evidence="6">Glycosyltransferase 2-like domain-containing protein</fullName>
    </recommendedName>
</protein>
<keyword evidence="3" id="KW-0328">Glycosyltransferase</keyword>
<dbReference type="InterPro" id="IPR001173">
    <property type="entry name" value="Glyco_trans_2-like"/>
</dbReference>
<evidence type="ECO:0000259" key="6">
    <source>
        <dbReference type="Pfam" id="PF00535"/>
    </source>
</evidence>
<dbReference type="Pfam" id="PF00535">
    <property type="entry name" value="Glycos_transf_2"/>
    <property type="match status" value="1"/>
</dbReference>
<dbReference type="EMBL" id="LPXN01000001">
    <property type="protein sequence ID" value="KZD12860.1"/>
    <property type="molecule type" value="Genomic_DNA"/>
</dbReference>
<sequence>MSLPSLTIVIPALNAAPSLPACLTALEGGDILLVDGGSDDATPAIARQAGATVIAAPGGRGAQLAAGADAAAGEWLLFLHADTVLSPGWPSAAADLMAGAGDRAGYFRLAFDDPAFSAIADAANWRSQALGLPYGDQGLLIHKDFYRALGGYRPLPLMEDVDLVRRIGRARLVELQAVATTSATRYRRDGAMRRVCRNLCCLGLYFLGVSPRQIARLYR</sequence>
<dbReference type="CDD" id="cd02522">
    <property type="entry name" value="GT_2_like_a"/>
    <property type="match status" value="1"/>
</dbReference>
<dbReference type="GO" id="GO:0005886">
    <property type="term" value="C:plasma membrane"/>
    <property type="evidence" value="ECO:0007669"/>
    <property type="project" value="UniProtKB-SubCell"/>
</dbReference>
<dbReference type="Gene3D" id="3.90.550.10">
    <property type="entry name" value="Spore Coat Polysaccharide Biosynthesis Protein SpsA, Chain A"/>
    <property type="match status" value="1"/>
</dbReference>
<reference evidence="7 8" key="1">
    <citation type="submission" date="2015-12" db="EMBL/GenBank/DDBJ databases">
        <title>Genome sequence of Oceanibaculum pacificum MCCC 1A02656.</title>
        <authorList>
            <person name="Lu L."/>
            <person name="Lai Q."/>
            <person name="Shao Z."/>
            <person name="Qian P."/>
        </authorList>
    </citation>
    <scope>NUCLEOTIDE SEQUENCE [LARGE SCALE GENOMIC DNA]</scope>
    <source>
        <strain evidence="7 8">MCCC 1A02656</strain>
    </source>
</reference>
<dbReference type="GO" id="GO:0016757">
    <property type="term" value="F:glycosyltransferase activity"/>
    <property type="evidence" value="ECO:0007669"/>
    <property type="project" value="UniProtKB-KW"/>
</dbReference>
<evidence type="ECO:0000256" key="3">
    <source>
        <dbReference type="ARBA" id="ARBA00022676"/>
    </source>
</evidence>
<organism evidence="7 8">
    <name type="scientific">Oceanibaculum pacificum</name>
    <dbReference type="NCBI Taxonomy" id="580166"/>
    <lineage>
        <taxon>Bacteria</taxon>
        <taxon>Pseudomonadati</taxon>
        <taxon>Pseudomonadota</taxon>
        <taxon>Alphaproteobacteria</taxon>
        <taxon>Rhodospirillales</taxon>
        <taxon>Oceanibaculaceae</taxon>
        <taxon>Oceanibaculum</taxon>
    </lineage>
</organism>
<gene>
    <name evidence="7" type="ORF">AUP43_00535</name>
</gene>
<evidence type="ECO:0000256" key="5">
    <source>
        <dbReference type="ARBA" id="ARBA00023136"/>
    </source>
</evidence>
<keyword evidence="5" id="KW-0472">Membrane</keyword>
<dbReference type="InterPro" id="IPR026461">
    <property type="entry name" value="Trfase_2_rSAM/seldom_assoc"/>
</dbReference>